<dbReference type="EnsemblMetazoa" id="Aqu2.1.12453_001">
    <property type="protein sequence ID" value="Aqu2.1.12453_001"/>
    <property type="gene ID" value="Aqu2.1.12453"/>
</dbReference>
<sequence>MMRRNREIRQRQRTSIRSLFSSQRRTPSRSPRPLGKCYPPTTVRGAFPCPSLKDTRCPKLDSIFKGASIQETKALDAELARVQALIHDLAGPFIRLLHSFDD</sequence>
<feature type="compositionally biased region" description="Low complexity" evidence="1">
    <location>
        <begin position="21"/>
        <end position="33"/>
    </location>
</feature>
<proteinExistence type="predicted"/>
<accession>A0A1X7TCY7</accession>
<evidence type="ECO:0000256" key="1">
    <source>
        <dbReference type="SAM" id="MobiDB-lite"/>
    </source>
</evidence>
<organism evidence="2">
    <name type="scientific">Amphimedon queenslandica</name>
    <name type="common">Sponge</name>
    <dbReference type="NCBI Taxonomy" id="400682"/>
    <lineage>
        <taxon>Eukaryota</taxon>
        <taxon>Metazoa</taxon>
        <taxon>Porifera</taxon>
        <taxon>Demospongiae</taxon>
        <taxon>Heteroscleromorpha</taxon>
        <taxon>Haplosclerida</taxon>
        <taxon>Niphatidae</taxon>
        <taxon>Amphimedon</taxon>
    </lineage>
</organism>
<protein>
    <submittedName>
        <fullName evidence="2">Uncharacterized protein</fullName>
    </submittedName>
</protein>
<name>A0A1X7TCY7_AMPQE</name>
<dbReference type="InParanoid" id="A0A1X7TCY7"/>
<evidence type="ECO:0000313" key="2">
    <source>
        <dbReference type="EnsemblMetazoa" id="Aqu2.1.12453_001"/>
    </source>
</evidence>
<dbReference type="AlphaFoldDB" id="A0A1X7TCY7"/>
<feature type="region of interest" description="Disordered" evidence="1">
    <location>
        <begin position="1"/>
        <end position="39"/>
    </location>
</feature>
<feature type="compositionally biased region" description="Basic and acidic residues" evidence="1">
    <location>
        <begin position="1"/>
        <end position="10"/>
    </location>
</feature>
<reference evidence="2" key="1">
    <citation type="submission" date="2017-05" db="UniProtKB">
        <authorList>
            <consortium name="EnsemblMetazoa"/>
        </authorList>
    </citation>
    <scope>IDENTIFICATION</scope>
</reference>